<dbReference type="AlphaFoldDB" id="A0A933MJM1"/>
<feature type="binding site" evidence="7">
    <location>
        <position position="134"/>
    </location>
    <ligand>
        <name>[2Fe-2S] cluster</name>
        <dbReference type="ChEBI" id="CHEBI:190135"/>
    </ligand>
</feature>
<keyword evidence="2 7" id="KW-0001">2Fe-2S</keyword>
<evidence type="ECO:0000256" key="5">
    <source>
        <dbReference type="ARBA" id="ARBA00023014"/>
    </source>
</evidence>
<dbReference type="Pfam" id="PF01257">
    <property type="entry name" value="2Fe-2S_thioredx"/>
    <property type="match status" value="1"/>
</dbReference>
<dbReference type="GO" id="GO:0051537">
    <property type="term" value="F:2 iron, 2 sulfur cluster binding"/>
    <property type="evidence" value="ECO:0007669"/>
    <property type="project" value="UniProtKB-KW"/>
</dbReference>
<dbReference type="InterPro" id="IPR041921">
    <property type="entry name" value="NuoE_N"/>
</dbReference>
<evidence type="ECO:0000256" key="2">
    <source>
        <dbReference type="ARBA" id="ARBA00022714"/>
    </source>
</evidence>
<dbReference type="EMBL" id="JACQXR010000011">
    <property type="protein sequence ID" value="MBI4725825.1"/>
    <property type="molecule type" value="Genomic_DNA"/>
</dbReference>
<dbReference type="PANTHER" id="PTHR43342">
    <property type="entry name" value="NADH-QUINONE OXIDOREDUCTASE, E SUBUNIT"/>
    <property type="match status" value="1"/>
</dbReference>
<dbReference type="PIRSF" id="PIRSF000216">
    <property type="entry name" value="NADH_DH_24kDa"/>
    <property type="match status" value="1"/>
</dbReference>
<evidence type="ECO:0000256" key="6">
    <source>
        <dbReference type="ARBA" id="ARBA00034078"/>
    </source>
</evidence>
<comment type="caution">
    <text evidence="8">The sequence shown here is derived from an EMBL/GenBank/DDBJ whole genome shotgun (WGS) entry which is preliminary data.</text>
</comment>
<feature type="binding site" evidence="7">
    <location>
        <position position="89"/>
    </location>
    <ligand>
        <name>[2Fe-2S] cluster</name>
        <dbReference type="ChEBI" id="CHEBI:190135"/>
    </ligand>
</feature>
<comment type="cofactor">
    <cofactor evidence="7">
        <name>[2Fe-2S] cluster</name>
        <dbReference type="ChEBI" id="CHEBI:190135"/>
    </cofactor>
    <text evidence="7">Binds 1 [2Fe-2S] cluster.</text>
</comment>
<organism evidence="8 9">
    <name type="scientific">candidate division TA06 bacterium</name>
    <dbReference type="NCBI Taxonomy" id="2250710"/>
    <lineage>
        <taxon>Bacteria</taxon>
        <taxon>Bacteria division TA06</taxon>
    </lineage>
</organism>
<proteinExistence type="inferred from homology"/>
<comment type="cofactor">
    <cofactor evidence="6">
        <name>[2Fe-2S] cluster</name>
        <dbReference type="ChEBI" id="CHEBI:190135"/>
    </cofactor>
</comment>
<dbReference type="InterPro" id="IPR028431">
    <property type="entry name" value="NADP_DH_HndA-like"/>
</dbReference>
<dbReference type="InterPro" id="IPR002023">
    <property type="entry name" value="NuoE-like"/>
</dbReference>
<dbReference type="PANTHER" id="PTHR43342:SF1">
    <property type="entry name" value="BIFURCATING [FEFE] HYDROGENASE GAMMA SUBUNIT"/>
    <property type="match status" value="1"/>
</dbReference>
<dbReference type="NCBIfam" id="NF005722">
    <property type="entry name" value="PRK07539.1-2"/>
    <property type="match status" value="1"/>
</dbReference>
<evidence type="ECO:0000313" key="8">
    <source>
        <dbReference type="EMBL" id="MBI4725825.1"/>
    </source>
</evidence>
<dbReference type="CDD" id="cd03064">
    <property type="entry name" value="TRX_Fd_NuoE"/>
    <property type="match status" value="1"/>
</dbReference>
<dbReference type="InterPro" id="IPR036249">
    <property type="entry name" value="Thioredoxin-like_sf"/>
</dbReference>
<protein>
    <submittedName>
        <fullName evidence="8">NADH-quinone oxidoreductase subunit NuoE</fullName>
        <ecNumber evidence="8">1.6.5.11</ecNumber>
    </submittedName>
</protein>
<keyword evidence="5 7" id="KW-0411">Iron-sulfur</keyword>
<dbReference type="FunFam" id="3.40.30.10:FF:000015">
    <property type="entry name" value="NADH-quinone oxidoreductase subunit E"/>
    <property type="match status" value="1"/>
</dbReference>
<dbReference type="EC" id="1.6.5.11" evidence="8"/>
<dbReference type="Proteomes" id="UP000736328">
    <property type="component" value="Unassembled WGS sequence"/>
</dbReference>
<dbReference type="Gene3D" id="1.10.10.1590">
    <property type="entry name" value="NADH-quinone oxidoreductase subunit E"/>
    <property type="match status" value="1"/>
</dbReference>
<keyword evidence="4 7" id="KW-0408">Iron</keyword>
<accession>A0A933MJM1</accession>
<dbReference type="GO" id="GO:0016491">
    <property type="term" value="F:oxidoreductase activity"/>
    <property type="evidence" value="ECO:0007669"/>
    <property type="project" value="UniProtKB-KW"/>
</dbReference>
<evidence type="ECO:0000256" key="3">
    <source>
        <dbReference type="ARBA" id="ARBA00022723"/>
    </source>
</evidence>
<keyword evidence="3 7" id="KW-0479">Metal-binding</keyword>
<dbReference type="Gene3D" id="3.40.30.10">
    <property type="entry name" value="Glutaredoxin"/>
    <property type="match status" value="1"/>
</dbReference>
<dbReference type="GO" id="GO:0046872">
    <property type="term" value="F:metal ion binding"/>
    <property type="evidence" value="ECO:0007669"/>
    <property type="project" value="UniProtKB-KW"/>
</dbReference>
<sequence length="162" mass="17344">MKKAKATPKAVKGAGDQAVKKVVDRYAGNKVALITVLQEVQAELGYLSGQTIADISRSMKIPASQVYGVATFYTQFRLKPAGKHLMRVCHGTACHVSGAVKISQAIEDELKVTDGETTEDGKFTLETVACLGCCSLAPVMMIDSETYGRLTPDSARKAAKDF</sequence>
<keyword evidence="8" id="KW-0560">Oxidoreductase</keyword>
<dbReference type="InterPro" id="IPR042128">
    <property type="entry name" value="NuoE_dom"/>
</dbReference>
<evidence type="ECO:0000313" key="9">
    <source>
        <dbReference type="Proteomes" id="UP000736328"/>
    </source>
</evidence>
<reference evidence="8" key="1">
    <citation type="submission" date="2020-07" db="EMBL/GenBank/DDBJ databases">
        <title>Huge and variable diversity of episymbiotic CPR bacteria and DPANN archaea in groundwater ecosystems.</title>
        <authorList>
            <person name="He C.Y."/>
            <person name="Keren R."/>
            <person name="Whittaker M."/>
            <person name="Farag I.F."/>
            <person name="Doudna J."/>
            <person name="Cate J.H.D."/>
            <person name="Banfield J.F."/>
        </authorList>
    </citation>
    <scope>NUCLEOTIDE SEQUENCE</scope>
    <source>
        <strain evidence="8">NC_groundwater_1520_Pr4_B-0.1um_53_5</strain>
    </source>
</reference>
<comment type="similarity">
    <text evidence="1">Belongs to the complex I 24 kDa subunit family.</text>
</comment>
<evidence type="ECO:0000256" key="1">
    <source>
        <dbReference type="ARBA" id="ARBA00010643"/>
    </source>
</evidence>
<dbReference type="PROSITE" id="PS01099">
    <property type="entry name" value="COMPLEX1_24K"/>
    <property type="match status" value="1"/>
</dbReference>
<evidence type="ECO:0000256" key="7">
    <source>
        <dbReference type="PIRSR" id="PIRSR000216-1"/>
    </source>
</evidence>
<evidence type="ECO:0000256" key="4">
    <source>
        <dbReference type="ARBA" id="ARBA00023004"/>
    </source>
</evidence>
<gene>
    <name evidence="8" type="primary">nuoE</name>
    <name evidence="8" type="ORF">HY768_01135</name>
</gene>
<feature type="binding site" evidence="7">
    <location>
        <position position="130"/>
    </location>
    <ligand>
        <name>[2Fe-2S] cluster</name>
        <dbReference type="ChEBI" id="CHEBI:190135"/>
    </ligand>
</feature>
<name>A0A933MJM1_UNCT6</name>
<dbReference type="SUPFAM" id="SSF52833">
    <property type="entry name" value="Thioredoxin-like"/>
    <property type="match status" value="1"/>
</dbReference>
<feature type="binding site" evidence="7">
    <location>
        <position position="94"/>
    </location>
    <ligand>
        <name>[2Fe-2S] cluster</name>
        <dbReference type="ChEBI" id="CHEBI:190135"/>
    </ligand>
</feature>